<organism evidence="1 2">
    <name type="scientific">Labrys okinawensis</name>
    <dbReference type="NCBI Taxonomy" id="346911"/>
    <lineage>
        <taxon>Bacteria</taxon>
        <taxon>Pseudomonadati</taxon>
        <taxon>Pseudomonadota</taxon>
        <taxon>Alphaproteobacteria</taxon>
        <taxon>Hyphomicrobiales</taxon>
        <taxon>Xanthobacteraceae</taxon>
        <taxon>Labrys</taxon>
    </lineage>
</organism>
<evidence type="ECO:0000313" key="2">
    <source>
        <dbReference type="Proteomes" id="UP000237682"/>
    </source>
</evidence>
<evidence type="ECO:0000313" key="1">
    <source>
        <dbReference type="EMBL" id="PRH88438.1"/>
    </source>
</evidence>
<gene>
    <name evidence="1" type="ORF">C5L14_04120</name>
</gene>
<dbReference type="Proteomes" id="UP000237682">
    <property type="component" value="Unassembled WGS sequence"/>
</dbReference>
<name>A0A2S9QGG6_9HYPH</name>
<dbReference type="OrthoDB" id="9811127at2"/>
<sequence>MGVTCHNPDRETSMSNEIEQKIRDKAHELWVLDGQPEGRELFHWDLARQLVLQENTAEFTLVPTPPCIEDLIDPLAAPDNLREIPDLTHIGEDVVEAEVPLRRVAGGRG</sequence>
<evidence type="ECO:0008006" key="3">
    <source>
        <dbReference type="Google" id="ProtNLM"/>
    </source>
</evidence>
<protein>
    <recommendedName>
        <fullName evidence="3">DUF2934 domain-containing protein</fullName>
    </recommendedName>
</protein>
<comment type="caution">
    <text evidence="1">The sequence shown here is derived from an EMBL/GenBank/DDBJ whole genome shotgun (WGS) entry which is preliminary data.</text>
</comment>
<keyword evidence="2" id="KW-1185">Reference proteome</keyword>
<accession>A0A2S9QGG6</accession>
<dbReference type="EMBL" id="PUEJ01000002">
    <property type="protein sequence ID" value="PRH88438.1"/>
    <property type="molecule type" value="Genomic_DNA"/>
</dbReference>
<dbReference type="InterPro" id="IPR021327">
    <property type="entry name" value="DUF2934"/>
</dbReference>
<dbReference type="AlphaFoldDB" id="A0A2S9QGG6"/>
<dbReference type="Pfam" id="PF11154">
    <property type="entry name" value="DUF2934"/>
    <property type="match status" value="1"/>
</dbReference>
<reference evidence="1 2" key="1">
    <citation type="submission" date="2018-02" db="EMBL/GenBank/DDBJ databases">
        <title>Whole genome sequencing of endophytic bacterium.</title>
        <authorList>
            <person name="Eedara R."/>
            <person name="Podile A.R."/>
        </authorList>
    </citation>
    <scope>NUCLEOTIDE SEQUENCE [LARGE SCALE GENOMIC DNA]</scope>
    <source>
        <strain evidence="1 2">RP1T</strain>
    </source>
</reference>
<proteinExistence type="predicted"/>